<dbReference type="GO" id="GO:0005975">
    <property type="term" value="P:carbohydrate metabolic process"/>
    <property type="evidence" value="ECO:0007669"/>
    <property type="project" value="InterPro"/>
</dbReference>
<evidence type="ECO:0000259" key="6">
    <source>
        <dbReference type="Pfam" id="PF17389"/>
    </source>
</evidence>
<dbReference type="InterPro" id="IPR008902">
    <property type="entry name" value="Rhamnosid_concanavalin"/>
</dbReference>
<sequence>MRITDLKINGIKRPVGFAFPRISLSWKVEEAKDTTQINAKITVSTEPDLSNPVWVAQSATLKSIGTTIDIQTQPHTRYYYRVEVWSDGGDYAASEIDYFETAKQDEPWVAKYIGTAAEDEFHPVFVKSFSGPKDVVRATICLTGLGLYEAYLNGTKIGDEYLAPNVNDYSVRVQYQTYDITDLLQEKNEICIYCGNGFYKGRFGYDGHVKFFGDRFCTIAEIHILDAAGADTIVATDESWQYRASDIMASDIYDGETVDRMYGQEHENPLKPVAVLDFDTDKLVERYSLPVRVKEVLPVREVIKTDAGETVLDFGQNFAGFVSFPSTLPKGCEITLDFGEILQNGNFYNDNYRSAKSQFIYRADGRTETVRAHFTYYGFRYVRVTGWPGQLPANEFKGNVIYSDLDNAIAFETGHAGLNRLHLNCLWGQKSNFIDIPTDCPQRDERLGWTGDAQVFSPTACYQMDTRAFYRKFMLDLRTEQQKLNGAIPHYIPNNNSAVAGSSVWGDVATFLPMTLYDVYGNLAQLEEAYPMMRDWVGFIRRGDGEHGNRHLWDFGFHFGDWLAQDGVTAQSMKGGTDDYYVASVYYYASVCKLAKAAQLLGKEQDAKEYTQLSAEIREAILNEYFSQSGRLCIDTQTGYLLALRYAIYRDKEKLLEGFRVRLKKDCFKIKGGFVGAPIMCQTLAENGMEQLAYEILLQEGFPGWMHCINLGATTIWERWNSVLDDGSISGTEMNSLNHYAYGSVMEYVYRHIAGIQSLAPGFAKVQFAPQPNCKLGHLHCAYDSVSGRYVSDWKINEDGTLTVHFEVPFNACAVAILPGTDGRTVELKAGVYEETYRPNVDYRMRYSMDTRLDQLKDDEEAMDILAQDLPALVGIIKSNNEESLSMSFADLQFMFFWGFNPEIIQKGCKRVLELKN</sequence>
<evidence type="ECO:0000313" key="8">
    <source>
        <dbReference type="EMBL" id="PHU37714.1"/>
    </source>
</evidence>
<dbReference type="SUPFAM" id="SSF48208">
    <property type="entry name" value="Six-hairpin glycosidases"/>
    <property type="match status" value="1"/>
</dbReference>
<comment type="catalytic activity">
    <reaction evidence="1">
        <text>Hydrolysis of terminal non-reducing alpha-L-rhamnose residues in alpha-L-rhamnosides.</text>
        <dbReference type="EC" id="3.2.1.40"/>
    </reaction>
</comment>
<dbReference type="InterPro" id="IPR012341">
    <property type="entry name" value="6hp_glycosidase-like_sf"/>
</dbReference>
<reference evidence="8 9" key="2">
    <citation type="submission" date="2017-10" db="EMBL/GenBank/DDBJ databases">
        <authorList>
            <person name="Banno H."/>
            <person name="Chua N.-H."/>
        </authorList>
    </citation>
    <scope>NUCLEOTIDE SEQUENCE [LARGE SCALE GENOMIC DNA]</scope>
    <source>
        <strain evidence="8 9">JK623</strain>
    </source>
</reference>
<dbReference type="Pfam" id="PF08531">
    <property type="entry name" value="Bac_rhamnosid_N"/>
    <property type="match status" value="1"/>
</dbReference>
<dbReference type="AlphaFoldDB" id="A0A2G3E382"/>
<dbReference type="PANTHER" id="PTHR33307:SF6">
    <property type="entry name" value="ALPHA-RHAMNOSIDASE (EUROFUNG)-RELATED"/>
    <property type="match status" value="1"/>
</dbReference>
<keyword evidence="3" id="KW-0378">Hydrolase</keyword>
<dbReference type="InterPro" id="IPR013737">
    <property type="entry name" value="Bac_rhamnosid_N"/>
</dbReference>
<dbReference type="PANTHER" id="PTHR33307">
    <property type="entry name" value="ALPHA-RHAMNOSIDASE (EUROFUNG)"/>
    <property type="match status" value="1"/>
</dbReference>
<organism evidence="8 9">
    <name type="scientific">Agathobacter ruminis</name>
    <dbReference type="NCBI Taxonomy" id="1712665"/>
    <lineage>
        <taxon>Bacteria</taxon>
        <taxon>Bacillati</taxon>
        <taxon>Bacillota</taxon>
        <taxon>Clostridia</taxon>
        <taxon>Lachnospirales</taxon>
        <taxon>Lachnospiraceae</taxon>
        <taxon>Agathobacter</taxon>
    </lineage>
</organism>
<dbReference type="Gene3D" id="1.50.10.10">
    <property type="match status" value="1"/>
</dbReference>
<evidence type="ECO:0000259" key="7">
    <source>
        <dbReference type="Pfam" id="PF17390"/>
    </source>
</evidence>
<feature type="domain" description="Bacterial alpha-L-rhamnosidase N-terminal" evidence="5">
    <location>
        <begin position="133"/>
        <end position="295"/>
    </location>
</feature>
<dbReference type="Pfam" id="PF05592">
    <property type="entry name" value="Bac_rhamnosid"/>
    <property type="match status" value="1"/>
</dbReference>
<dbReference type="RefSeq" id="WP_099386046.1">
    <property type="nucleotide sequence ID" value="NZ_JANSWH010000067.1"/>
</dbReference>
<comment type="caution">
    <text evidence="8">The sequence shown here is derived from an EMBL/GenBank/DDBJ whole genome shotgun (WGS) entry which is preliminary data.</text>
</comment>
<reference evidence="8 9" key="1">
    <citation type="submission" date="2017-10" db="EMBL/GenBank/DDBJ databases">
        <title>Resolving the taxonomy of Roseburia spp., Eubacterium rectale and Agathobacter spp. through phylogenomic analysis.</title>
        <authorList>
            <person name="Sheridan P.O."/>
            <person name="Walker A.W."/>
            <person name="Duncan S.H."/>
            <person name="Scott K.P."/>
            <person name="Toole P.W.O."/>
            <person name="Luis P."/>
            <person name="Flint H.J."/>
        </authorList>
    </citation>
    <scope>NUCLEOTIDE SEQUENCE [LARGE SCALE GENOMIC DNA]</scope>
    <source>
        <strain evidence="8 9">JK623</strain>
    </source>
</reference>
<dbReference type="Pfam" id="PF25788">
    <property type="entry name" value="Ig_Rha78A_N"/>
    <property type="match status" value="1"/>
</dbReference>
<evidence type="ECO:0000256" key="1">
    <source>
        <dbReference type="ARBA" id="ARBA00001445"/>
    </source>
</evidence>
<feature type="domain" description="Alpha-L-rhamnosidase C-terminal" evidence="7">
    <location>
        <begin position="755"/>
        <end position="828"/>
    </location>
</feature>
<dbReference type="InterPro" id="IPR035398">
    <property type="entry name" value="Bac_rhamnosid_C"/>
</dbReference>
<dbReference type="PIRSF" id="PIRSF010631">
    <property type="entry name" value="A-rhamnsds"/>
    <property type="match status" value="1"/>
</dbReference>
<dbReference type="EMBL" id="PDYG01000031">
    <property type="protein sequence ID" value="PHU37714.1"/>
    <property type="molecule type" value="Genomic_DNA"/>
</dbReference>
<dbReference type="Pfam" id="PF17389">
    <property type="entry name" value="Bac_rhamnosid6H"/>
    <property type="match status" value="1"/>
</dbReference>
<gene>
    <name evidence="8" type="ORF">CSX02_06410</name>
</gene>
<dbReference type="EC" id="3.2.1.40" evidence="2"/>
<dbReference type="InterPro" id="IPR013783">
    <property type="entry name" value="Ig-like_fold"/>
</dbReference>
<dbReference type="InterPro" id="IPR016007">
    <property type="entry name" value="Alpha_rhamnosid"/>
</dbReference>
<dbReference type="InterPro" id="IPR035396">
    <property type="entry name" value="Bac_rhamnosid6H"/>
</dbReference>
<dbReference type="InterPro" id="IPR008928">
    <property type="entry name" value="6-hairpin_glycosidase_sf"/>
</dbReference>
<evidence type="ECO:0000259" key="4">
    <source>
        <dbReference type="Pfam" id="PF05592"/>
    </source>
</evidence>
<feature type="domain" description="Alpha-L-rhamnosidase concanavalin-like" evidence="4">
    <location>
        <begin position="304"/>
        <end position="402"/>
    </location>
</feature>
<protein>
    <recommendedName>
        <fullName evidence="2">alpha-L-rhamnosidase</fullName>
        <ecNumber evidence="2">3.2.1.40</ecNumber>
    </recommendedName>
</protein>
<proteinExistence type="predicted"/>
<evidence type="ECO:0000313" key="9">
    <source>
        <dbReference type="Proteomes" id="UP000224563"/>
    </source>
</evidence>
<evidence type="ECO:0000256" key="3">
    <source>
        <dbReference type="ARBA" id="ARBA00022801"/>
    </source>
</evidence>
<evidence type="ECO:0000256" key="2">
    <source>
        <dbReference type="ARBA" id="ARBA00012652"/>
    </source>
</evidence>
<keyword evidence="9" id="KW-1185">Reference proteome</keyword>
<dbReference type="Gene3D" id="2.60.120.260">
    <property type="entry name" value="Galactose-binding domain-like"/>
    <property type="match status" value="2"/>
</dbReference>
<feature type="domain" description="Alpha-L-rhamnosidase six-hairpin glycosidase" evidence="6">
    <location>
        <begin position="409"/>
        <end position="753"/>
    </location>
</feature>
<dbReference type="Gene3D" id="2.60.420.10">
    <property type="entry name" value="Maltose phosphorylase, domain 3"/>
    <property type="match status" value="1"/>
</dbReference>
<evidence type="ECO:0000259" key="5">
    <source>
        <dbReference type="Pfam" id="PF08531"/>
    </source>
</evidence>
<dbReference type="Gene3D" id="2.60.40.10">
    <property type="entry name" value="Immunoglobulins"/>
    <property type="match status" value="1"/>
</dbReference>
<name>A0A2G3E382_9FIRM</name>
<dbReference type="GO" id="GO:0030596">
    <property type="term" value="F:alpha-L-rhamnosidase activity"/>
    <property type="evidence" value="ECO:0007669"/>
    <property type="project" value="UniProtKB-EC"/>
</dbReference>
<dbReference type="Pfam" id="PF17390">
    <property type="entry name" value="Bac_rhamnosid_C"/>
    <property type="match status" value="1"/>
</dbReference>
<accession>A0A2G3E382</accession>
<dbReference type="Proteomes" id="UP000224563">
    <property type="component" value="Unassembled WGS sequence"/>
</dbReference>